<evidence type="ECO:0000256" key="1">
    <source>
        <dbReference type="SAM" id="MobiDB-lite"/>
    </source>
</evidence>
<evidence type="ECO:0000313" key="2">
    <source>
        <dbReference type="EMBL" id="KAF2177176.1"/>
    </source>
</evidence>
<gene>
    <name evidence="2" type="ORF">K469DRAFT_755239</name>
</gene>
<dbReference type="EMBL" id="ML994692">
    <property type="protein sequence ID" value="KAF2177176.1"/>
    <property type="molecule type" value="Genomic_DNA"/>
</dbReference>
<protein>
    <recommendedName>
        <fullName evidence="4">DUF262 domain-containing protein</fullName>
    </recommendedName>
</protein>
<feature type="compositionally biased region" description="Basic and acidic residues" evidence="1">
    <location>
        <begin position="10"/>
        <end position="20"/>
    </location>
</feature>
<accession>A0A6A6DHW3</accession>
<evidence type="ECO:0008006" key="4">
    <source>
        <dbReference type="Google" id="ProtNLM"/>
    </source>
</evidence>
<sequence length="191" mass="21964">MDPNHSQPFVKDKDNEHNDFEGDELEGADDISVYKPRPQLPQPFVIMRPLSYLLKGLYGGFLDINPDYQRGIVWSGDRMTGLINSLMGGSVTKSPCVPKDQESSLRYNRERIYGKGVCRVSYSNLTQEREEDLFARVQLVVQLTQAEKMRVSTGPWQEFARLFDEDFTTLTSLFRDTSRAMAFQIILTYFS</sequence>
<feature type="region of interest" description="Disordered" evidence="1">
    <location>
        <begin position="1"/>
        <end position="34"/>
    </location>
</feature>
<dbReference type="PANTHER" id="PTHR39639">
    <property type="entry name" value="CHROMOSOME 16, WHOLE GENOME SHOTGUN SEQUENCE"/>
    <property type="match status" value="1"/>
</dbReference>
<name>A0A6A6DHW3_9PEZI</name>
<proteinExistence type="predicted"/>
<reference evidence="2" key="1">
    <citation type="journal article" date="2020" name="Stud. Mycol.">
        <title>101 Dothideomycetes genomes: a test case for predicting lifestyles and emergence of pathogens.</title>
        <authorList>
            <person name="Haridas S."/>
            <person name="Albert R."/>
            <person name="Binder M."/>
            <person name="Bloem J."/>
            <person name="Labutti K."/>
            <person name="Salamov A."/>
            <person name="Andreopoulos B."/>
            <person name="Baker S."/>
            <person name="Barry K."/>
            <person name="Bills G."/>
            <person name="Bluhm B."/>
            <person name="Cannon C."/>
            <person name="Castanera R."/>
            <person name="Culley D."/>
            <person name="Daum C."/>
            <person name="Ezra D."/>
            <person name="Gonzalez J."/>
            <person name="Henrissat B."/>
            <person name="Kuo A."/>
            <person name="Liang C."/>
            <person name="Lipzen A."/>
            <person name="Lutzoni F."/>
            <person name="Magnuson J."/>
            <person name="Mondo S."/>
            <person name="Nolan M."/>
            <person name="Ohm R."/>
            <person name="Pangilinan J."/>
            <person name="Park H.-J."/>
            <person name="Ramirez L."/>
            <person name="Alfaro M."/>
            <person name="Sun H."/>
            <person name="Tritt A."/>
            <person name="Yoshinaga Y."/>
            <person name="Zwiers L.-H."/>
            <person name="Turgeon B."/>
            <person name="Goodwin S."/>
            <person name="Spatafora J."/>
            <person name="Crous P."/>
            <person name="Grigoriev I."/>
        </authorList>
    </citation>
    <scope>NUCLEOTIDE SEQUENCE</scope>
    <source>
        <strain evidence="2">CBS 207.26</strain>
    </source>
</reference>
<dbReference type="OrthoDB" id="5419821at2759"/>
<dbReference type="AlphaFoldDB" id="A0A6A6DHW3"/>
<evidence type="ECO:0000313" key="3">
    <source>
        <dbReference type="Proteomes" id="UP000800200"/>
    </source>
</evidence>
<dbReference type="PANTHER" id="PTHR39639:SF1">
    <property type="entry name" value="DUF262 DOMAIN-CONTAINING PROTEIN"/>
    <property type="match status" value="1"/>
</dbReference>
<dbReference type="Proteomes" id="UP000800200">
    <property type="component" value="Unassembled WGS sequence"/>
</dbReference>
<keyword evidence="3" id="KW-1185">Reference proteome</keyword>
<organism evidence="2 3">
    <name type="scientific">Zopfia rhizophila CBS 207.26</name>
    <dbReference type="NCBI Taxonomy" id="1314779"/>
    <lineage>
        <taxon>Eukaryota</taxon>
        <taxon>Fungi</taxon>
        <taxon>Dikarya</taxon>
        <taxon>Ascomycota</taxon>
        <taxon>Pezizomycotina</taxon>
        <taxon>Dothideomycetes</taxon>
        <taxon>Dothideomycetes incertae sedis</taxon>
        <taxon>Zopfiaceae</taxon>
        <taxon>Zopfia</taxon>
    </lineage>
</organism>